<dbReference type="EMBL" id="CABPRJ010000957">
    <property type="protein sequence ID" value="VVC32595.1"/>
    <property type="molecule type" value="Genomic_DNA"/>
</dbReference>
<evidence type="ECO:0008006" key="10">
    <source>
        <dbReference type="Google" id="ProtNLM"/>
    </source>
</evidence>
<dbReference type="SMART" id="SM00326">
    <property type="entry name" value="SH3"/>
    <property type="match status" value="1"/>
</dbReference>
<evidence type="ECO:0000259" key="5">
    <source>
        <dbReference type="PROSITE" id="PS50052"/>
    </source>
</evidence>
<keyword evidence="2 3" id="KW-0728">SH3 domain</keyword>
<dbReference type="InterPro" id="IPR001478">
    <property type="entry name" value="PDZ"/>
</dbReference>
<protein>
    <recommendedName>
        <fullName evidence="10">MAGUK p55 subfamily member 7</fullName>
    </recommendedName>
</protein>
<gene>
    <name evidence="8" type="ORF">CINCED_3A020049</name>
</gene>
<feature type="domain" description="SH3" evidence="4">
    <location>
        <begin position="245"/>
        <end position="315"/>
    </location>
</feature>
<dbReference type="Gene3D" id="2.30.42.10">
    <property type="match status" value="1"/>
</dbReference>
<evidence type="ECO:0000259" key="4">
    <source>
        <dbReference type="PROSITE" id="PS50002"/>
    </source>
</evidence>
<dbReference type="Pfam" id="PF07653">
    <property type="entry name" value="SH3_2"/>
    <property type="match status" value="1"/>
</dbReference>
<evidence type="ECO:0000313" key="9">
    <source>
        <dbReference type="Proteomes" id="UP000325440"/>
    </source>
</evidence>
<dbReference type="InterPro" id="IPR036034">
    <property type="entry name" value="PDZ_sf"/>
</dbReference>
<dbReference type="Gene3D" id="3.40.50.300">
    <property type="entry name" value="P-loop containing nucleotide triphosphate hydrolases"/>
    <property type="match status" value="1"/>
</dbReference>
<dbReference type="SMART" id="SM00228">
    <property type="entry name" value="PDZ"/>
    <property type="match status" value="1"/>
</dbReference>
<feature type="domain" description="L27" evidence="7">
    <location>
        <begin position="25"/>
        <end position="80"/>
    </location>
</feature>
<dbReference type="Proteomes" id="UP000325440">
    <property type="component" value="Unassembled WGS sequence"/>
</dbReference>
<dbReference type="OrthoDB" id="439127at2759"/>
<dbReference type="Pfam" id="PF00595">
    <property type="entry name" value="PDZ"/>
    <property type="match status" value="1"/>
</dbReference>
<dbReference type="PROSITE" id="PS00856">
    <property type="entry name" value="GUANYLATE_KINASE_1"/>
    <property type="match status" value="1"/>
</dbReference>
<dbReference type="InterPro" id="IPR001452">
    <property type="entry name" value="SH3_domain"/>
</dbReference>
<dbReference type="CDD" id="cd00071">
    <property type="entry name" value="GMPK"/>
    <property type="match status" value="1"/>
</dbReference>
<accession>A0A5E4MT66</accession>
<evidence type="ECO:0000256" key="2">
    <source>
        <dbReference type="ARBA" id="ARBA00022443"/>
    </source>
</evidence>
<dbReference type="AlphaFoldDB" id="A0A5E4MT66"/>
<evidence type="ECO:0000259" key="7">
    <source>
        <dbReference type="PROSITE" id="PS51022"/>
    </source>
</evidence>
<name>A0A5E4MT66_9HEMI</name>
<reference evidence="8 9" key="1">
    <citation type="submission" date="2019-08" db="EMBL/GenBank/DDBJ databases">
        <authorList>
            <person name="Alioto T."/>
            <person name="Alioto T."/>
            <person name="Gomez Garrido J."/>
        </authorList>
    </citation>
    <scope>NUCLEOTIDE SEQUENCE [LARGE SCALE GENOMIC DNA]</scope>
</reference>
<evidence type="ECO:0000259" key="6">
    <source>
        <dbReference type="PROSITE" id="PS50106"/>
    </source>
</evidence>
<dbReference type="PROSITE" id="PS51022">
    <property type="entry name" value="L27"/>
    <property type="match status" value="2"/>
</dbReference>
<dbReference type="InterPro" id="IPR014775">
    <property type="entry name" value="L27_C"/>
</dbReference>
<dbReference type="SUPFAM" id="SSF52540">
    <property type="entry name" value="P-loop containing nucleoside triphosphate hydrolases"/>
    <property type="match status" value="1"/>
</dbReference>
<dbReference type="PROSITE" id="PS50052">
    <property type="entry name" value="GUANYLATE_KINASE_2"/>
    <property type="match status" value="1"/>
</dbReference>
<dbReference type="Pfam" id="PF02828">
    <property type="entry name" value="L27"/>
    <property type="match status" value="1"/>
</dbReference>
<sequence length="561" mass="63841">MIPVSRGRGCIVEYNHQTCLFFLPPYIALTGLLVSLEGSRGAISASKEDLDFLSTLLQNKELHSIVKLHKTLVDRVRDDRRCSPVLSSSMQISLDVLEVLMPRISLSDTSKQLFHLLQKPHIQGILCSHDAVAQKDYLPRLPDLPQEMDDDEETIKIVQLVKSTEPLGATIKTDEENGKIIIARVMHGGAADRSGLINVGDEVCEVNGINVEGKSPADVLQILQHSEGTITFKLIPADPKGGARESKMKVRAHFDFNTDVDPYIPCKEAGLSFNKREILHIVSQDDPYWWQARKEGDRNMRAGLIPSKALQERKIIHERLSMSDHKKKSESDDYDREDIATYEEVVKLYPRPELPRPIVLIGPPGVGRNELKRRIMEINPDKYHTPVPHTSRSPRIGEVNGKEYNFVSRELMEEQIARGEFLEFGEYKGNLYGTSLESVKSIIRSGLTCIINPHYQALKMLRTPDIKPYIIYIKPPPFDTLKSTRNAAFAMSTFDETNSRGFTDDEFNEILRSSKRIEFLYDHWFDETIVNDDFKMALEQLLEIDHKLKTEPLWAPAAWLQ</sequence>
<comment type="similarity">
    <text evidence="1">Belongs to the MAGUK family.</text>
</comment>
<proteinExistence type="inferred from homology"/>
<dbReference type="InterPro" id="IPR050716">
    <property type="entry name" value="MAGUK"/>
</dbReference>
<dbReference type="InterPro" id="IPR027417">
    <property type="entry name" value="P-loop_NTPase"/>
</dbReference>
<dbReference type="FunFam" id="3.30.63.10:FF:000002">
    <property type="entry name" value="Guanylate kinase 1"/>
    <property type="match status" value="1"/>
</dbReference>
<dbReference type="InterPro" id="IPR004172">
    <property type="entry name" value="L27_dom"/>
</dbReference>
<dbReference type="SUPFAM" id="SSF101288">
    <property type="entry name" value="L27 domain"/>
    <property type="match status" value="1"/>
</dbReference>
<evidence type="ECO:0000256" key="3">
    <source>
        <dbReference type="PROSITE-ProRule" id="PRU00192"/>
    </source>
</evidence>
<feature type="domain" description="Guanylate kinase-like" evidence="5">
    <location>
        <begin position="355"/>
        <end position="546"/>
    </location>
</feature>
<dbReference type="SMART" id="SM00072">
    <property type="entry name" value="GuKc"/>
    <property type="match status" value="1"/>
</dbReference>
<feature type="domain" description="L27" evidence="7">
    <location>
        <begin position="86"/>
        <end position="140"/>
    </location>
</feature>
<dbReference type="SUPFAM" id="SSF50044">
    <property type="entry name" value="SH3-domain"/>
    <property type="match status" value="1"/>
</dbReference>
<dbReference type="PROSITE" id="PS50002">
    <property type="entry name" value="SH3"/>
    <property type="match status" value="1"/>
</dbReference>
<feature type="domain" description="PDZ" evidence="6">
    <location>
        <begin position="157"/>
        <end position="238"/>
    </location>
</feature>
<evidence type="ECO:0000313" key="8">
    <source>
        <dbReference type="EMBL" id="VVC32595.1"/>
    </source>
</evidence>
<dbReference type="InterPro" id="IPR008145">
    <property type="entry name" value="GK/Ca_channel_bsu"/>
</dbReference>
<organism evidence="8 9">
    <name type="scientific">Cinara cedri</name>
    <dbReference type="NCBI Taxonomy" id="506608"/>
    <lineage>
        <taxon>Eukaryota</taxon>
        <taxon>Metazoa</taxon>
        <taxon>Ecdysozoa</taxon>
        <taxon>Arthropoda</taxon>
        <taxon>Hexapoda</taxon>
        <taxon>Insecta</taxon>
        <taxon>Pterygota</taxon>
        <taxon>Neoptera</taxon>
        <taxon>Paraneoptera</taxon>
        <taxon>Hemiptera</taxon>
        <taxon>Sternorrhyncha</taxon>
        <taxon>Aphidomorpha</taxon>
        <taxon>Aphidoidea</taxon>
        <taxon>Aphididae</taxon>
        <taxon>Lachninae</taxon>
        <taxon>Cinara</taxon>
    </lineage>
</organism>
<dbReference type="Pfam" id="PF00625">
    <property type="entry name" value="Guanylate_kin"/>
    <property type="match status" value="1"/>
</dbReference>
<dbReference type="PANTHER" id="PTHR23122">
    <property type="entry name" value="MEMBRANE-ASSOCIATED GUANYLATE KINASE MAGUK"/>
    <property type="match status" value="1"/>
</dbReference>
<dbReference type="Gene3D" id="2.30.30.40">
    <property type="entry name" value="SH3 Domains"/>
    <property type="match status" value="1"/>
</dbReference>
<dbReference type="SMART" id="SM00569">
    <property type="entry name" value="L27"/>
    <property type="match status" value="2"/>
</dbReference>
<evidence type="ECO:0000256" key="1">
    <source>
        <dbReference type="ARBA" id="ARBA00007014"/>
    </source>
</evidence>
<dbReference type="SUPFAM" id="SSF50156">
    <property type="entry name" value="PDZ domain-like"/>
    <property type="match status" value="1"/>
</dbReference>
<dbReference type="PROSITE" id="PS50106">
    <property type="entry name" value="PDZ"/>
    <property type="match status" value="1"/>
</dbReference>
<dbReference type="Gene3D" id="1.10.287.650">
    <property type="entry name" value="L27 domain"/>
    <property type="match status" value="1"/>
</dbReference>
<dbReference type="CDD" id="cd11862">
    <property type="entry name" value="SH3_MPP"/>
    <property type="match status" value="1"/>
</dbReference>
<dbReference type="CDD" id="cd06799">
    <property type="entry name" value="PDZ_MPP3-MPP4-MPP7-like"/>
    <property type="match status" value="1"/>
</dbReference>
<dbReference type="GO" id="GO:0030054">
    <property type="term" value="C:cell junction"/>
    <property type="evidence" value="ECO:0007669"/>
    <property type="project" value="UniProtKB-ARBA"/>
</dbReference>
<dbReference type="InterPro" id="IPR036028">
    <property type="entry name" value="SH3-like_dom_sf"/>
</dbReference>
<dbReference type="InterPro" id="IPR008144">
    <property type="entry name" value="Guanylate_kin-like_dom"/>
</dbReference>
<keyword evidence="9" id="KW-1185">Reference proteome</keyword>
<dbReference type="InterPro" id="IPR020590">
    <property type="entry name" value="Guanylate_kinase_CS"/>
</dbReference>
<dbReference type="InterPro" id="IPR036892">
    <property type="entry name" value="L27_dom_sf"/>
</dbReference>